<sequence>MKHGIVRSIVEEALTLRLKDRHLFLLGIARQISPPHKAG</sequence>
<proteinExistence type="predicted"/>
<evidence type="ECO:0000313" key="1">
    <source>
        <dbReference type="EMBL" id="CAA9428025.1"/>
    </source>
</evidence>
<dbReference type="AlphaFoldDB" id="A0A6J4PZF1"/>
<dbReference type="EMBL" id="CADCUW010000365">
    <property type="protein sequence ID" value="CAA9428025.1"/>
    <property type="molecule type" value="Genomic_DNA"/>
</dbReference>
<accession>A0A6J4PZF1</accession>
<name>A0A6J4PZF1_9ACTN</name>
<gene>
    <name evidence="1" type="ORF">AVDCRST_MAG01-01-2725</name>
</gene>
<protein>
    <submittedName>
        <fullName evidence="1">Uncharacterized protein</fullName>
    </submittedName>
</protein>
<reference evidence="1" key="1">
    <citation type="submission" date="2020-02" db="EMBL/GenBank/DDBJ databases">
        <authorList>
            <person name="Meier V. D."/>
        </authorList>
    </citation>
    <scope>NUCLEOTIDE SEQUENCE</scope>
    <source>
        <strain evidence="1">AVDCRST_MAG01</strain>
    </source>
</reference>
<organism evidence="1">
    <name type="scientific">uncultured Rubrobacteraceae bacterium</name>
    <dbReference type="NCBI Taxonomy" id="349277"/>
    <lineage>
        <taxon>Bacteria</taxon>
        <taxon>Bacillati</taxon>
        <taxon>Actinomycetota</taxon>
        <taxon>Rubrobacteria</taxon>
        <taxon>Rubrobacterales</taxon>
        <taxon>Rubrobacteraceae</taxon>
        <taxon>environmental samples</taxon>
    </lineage>
</organism>